<name>A0A0A9GNK3_ARUDO</name>
<reference evidence="1" key="2">
    <citation type="journal article" date="2015" name="Data Brief">
        <title>Shoot transcriptome of the giant reed, Arundo donax.</title>
        <authorList>
            <person name="Barrero R.A."/>
            <person name="Guerrero F.D."/>
            <person name="Moolhuijzen P."/>
            <person name="Goolsby J.A."/>
            <person name="Tidwell J."/>
            <person name="Bellgard S.E."/>
            <person name="Bellgard M.I."/>
        </authorList>
    </citation>
    <scope>NUCLEOTIDE SEQUENCE</scope>
    <source>
        <tissue evidence="1">Shoot tissue taken approximately 20 cm above the soil surface</tissue>
    </source>
</reference>
<organism evidence="1">
    <name type="scientific">Arundo donax</name>
    <name type="common">Giant reed</name>
    <name type="synonym">Donax arundinaceus</name>
    <dbReference type="NCBI Taxonomy" id="35708"/>
    <lineage>
        <taxon>Eukaryota</taxon>
        <taxon>Viridiplantae</taxon>
        <taxon>Streptophyta</taxon>
        <taxon>Embryophyta</taxon>
        <taxon>Tracheophyta</taxon>
        <taxon>Spermatophyta</taxon>
        <taxon>Magnoliopsida</taxon>
        <taxon>Liliopsida</taxon>
        <taxon>Poales</taxon>
        <taxon>Poaceae</taxon>
        <taxon>PACMAD clade</taxon>
        <taxon>Arundinoideae</taxon>
        <taxon>Arundineae</taxon>
        <taxon>Arundo</taxon>
    </lineage>
</organism>
<reference evidence="1" key="1">
    <citation type="submission" date="2014-09" db="EMBL/GenBank/DDBJ databases">
        <authorList>
            <person name="Magalhaes I.L.F."/>
            <person name="Oliveira U."/>
            <person name="Santos F.R."/>
            <person name="Vidigal T.H.D.A."/>
            <person name="Brescovit A.D."/>
            <person name="Santos A.J."/>
        </authorList>
    </citation>
    <scope>NUCLEOTIDE SEQUENCE</scope>
    <source>
        <tissue evidence="1">Shoot tissue taken approximately 20 cm above the soil surface</tissue>
    </source>
</reference>
<evidence type="ECO:0000313" key="1">
    <source>
        <dbReference type="EMBL" id="JAE26710.1"/>
    </source>
</evidence>
<dbReference type="EMBL" id="GBRH01171186">
    <property type="protein sequence ID" value="JAE26710.1"/>
    <property type="molecule type" value="Transcribed_RNA"/>
</dbReference>
<protein>
    <submittedName>
        <fullName evidence="1">Uncharacterized protein</fullName>
    </submittedName>
</protein>
<accession>A0A0A9GNK3</accession>
<proteinExistence type="predicted"/>
<sequence>MKSLQNPEKWR</sequence>